<dbReference type="OrthoDB" id="5326346at2759"/>
<name>A0A8K0NEG7_9HYPO</name>
<proteinExistence type="predicted"/>
<gene>
    <name evidence="1" type="ORF">E4U42_007776</name>
</gene>
<sequence length="156" mass="17907">MFEQMTKMAMMESRDSVTACGLPLPSPILDGLRCIMIHMRSVRDSLVSGRRESSCSYACAQLQLESFFEAMDQIGLVDLPLTEPFGNRSVQDIKDAVGTLQSSSWTRFHQLGNRALTLNCYLHAKLQPMVVKVCHELSGLRLEDYRPEERRRRRRR</sequence>
<accession>A0A8K0NEG7</accession>
<dbReference type="EMBL" id="SRPY01000912">
    <property type="protein sequence ID" value="KAG5916200.1"/>
    <property type="molecule type" value="Genomic_DNA"/>
</dbReference>
<keyword evidence="2" id="KW-1185">Reference proteome</keyword>
<dbReference type="AlphaFoldDB" id="A0A8K0NEG7"/>
<dbReference type="Proteomes" id="UP000811619">
    <property type="component" value="Unassembled WGS sequence"/>
</dbReference>
<reference evidence="1" key="1">
    <citation type="journal article" date="2020" name="bioRxiv">
        <title>Whole genome comparisons of ergot fungi reveals the divergence and evolution of species within the genus Claviceps are the result of varying mechanisms driving genome evolution and host range expansion.</title>
        <authorList>
            <person name="Wyka S.A."/>
            <person name="Mondo S.J."/>
            <person name="Liu M."/>
            <person name="Dettman J."/>
            <person name="Nalam V."/>
            <person name="Broders K.D."/>
        </authorList>
    </citation>
    <scope>NUCLEOTIDE SEQUENCE</scope>
    <source>
        <strain evidence="1">CCC 489</strain>
    </source>
</reference>
<evidence type="ECO:0000313" key="1">
    <source>
        <dbReference type="EMBL" id="KAG5916200.1"/>
    </source>
</evidence>
<comment type="caution">
    <text evidence="1">The sequence shown here is derived from an EMBL/GenBank/DDBJ whole genome shotgun (WGS) entry which is preliminary data.</text>
</comment>
<evidence type="ECO:0000313" key="2">
    <source>
        <dbReference type="Proteomes" id="UP000811619"/>
    </source>
</evidence>
<protein>
    <submittedName>
        <fullName evidence="1">Uncharacterized protein</fullName>
    </submittedName>
</protein>
<organism evidence="1 2">
    <name type="scientific">Claviceps africana</name>
    <dbReference type="NCBI Taxonomy" id="83212"/>
    <lineage>
        <taxon>Eukaryota</taxon>
        <taxon>Fungi</taxon>
        <taxon>Dikarya</taxon>
        <taxon>Ascomycota</taxon>
        <taxon>Pezizomycotina</taxon>
        <taxon>Sordariomycetes</taxon>
        <taxon>Hypocreomycetidae</taxon>
        <taxon>Hypocreales</taxon>
        <taxon>Clavicipitaceae</taxon>
        <taxon>Claviceps</taxon>
    </lineage>
</organism>